<evidence type="ECO:0000313" key="14">
    <source>
        <dbReference type="EMBL" id="KAF2896784.1"/>
    </source>
</evidence>
<dbReference type="SMART" id="SM01265">
    <property type="entry name" value="Mab-21"/>
    <property type="match status" value="1"/>
</dbReference>
<dbReference type="InterPro" id="IPR024810">
    <property type="entry name" value="MAB21L/cGLR"/>
</dbReference>
<comment type="caution">
    <text evidence="14">The sequence shown here is derived from an EMBL/GenBank/DDBJ whole genome shotgun (WGS) entry which is preliminary data.</text>
</comment>
<keyword evidence="15" id="KW-1185">Reference proteome</keyword>
<dbReference type="Proteomes" id="UP000801492">
    <property type="component" value="Unassembled WGS sequence"/>
</dbReference>
<organism evidence="14 15">
    <name type="scientific">Ignelater luminosus</name>
    <name type="common">Cucubano</name>
    <name type="synonym">Pyrophorus luminosus</name>
    <dbReference type="NCBI Taxonomy" id="2038154"/>
    <lineage>
        <taxon>Eukaryota</taxon>
        <taxon>Metazoa</taxon>
        <taxon>Ecdysozoa</taxon>
        <taxon>Arthropoda</taxon>
        <taxon>Hexapoda</taxon>
        <taxon>Insecta</taxon>
        <taxon>Pterygota</taxon>
        <taxon>Neoptera</taxon>
        <taxon>Endopterygota</taxon>
        <taxon>Coleoptera</taxon>
        <taxon>Polyphaga</taxon>
        <taxon>Elateriformia</taxon>
        <taxon>Elateroidea</taxon>
        <taxon>Elateridae</taxon>
        <taxon>Agrypninae</taxon>
        <taxon>Pyrophorini</taxon>
        <taxon>Ignelater</taxon>
    </lineage>
</organism>
<keyword evidence="10" id="KW-0342">GTP-binding</keyword>
<evidence type="ECO:0000256" key="6">
    <source>
        <dbReference type="ARBA" id="ARBA00022723"/>
    </source>
</evidence>
<dbReference type="PANTHER" id="PTHR10656">
    <property type="entry name" value="CELL FATE DETERMINING PROTEIN MAB21-RELATED"/>
    <property type="match status" value="1"/>
</dbReference>
<dbReference type="InterPro" id="IPR046903">
    <property type="entry name" value="Mab-21-like_nuc_Trfase"/>
</dbReference>
<accession>A0A8K0D028</accession>
<evidence type="ECO:0000256" key="10">
    <source>
        <dbReference type="ARBA" id="ARBA00023134"/>
    </source>
</evidence>
<dbReference type="OrthoDB" id="6054650at2759"/>
<dbReference type="EMBL" id="VTPC01004748">
    <property type="protein sequence ID" value="KAF2896784.1"/>
    <property type="molecule type" value="Genomic_DNA"/>
</dbReference>
<dbReference type="Gene3D" id="1.10.1410.40">
    <property type="match status" value="1"/>
</dbReference>
<keyword evidence="6" id="KW-0479">Metal-binding</keyword>
<keyword evidence="4" id="KW-0808">Transferase</keyword>
<dbReference type="Pfam" id="PF03281">
    <property type="entry name" value="Mab-21"/>
    <property type="match status" value="1"/>
</dbReference>
<keyword evidence="7" id="KW-0547">Nucleotide-binding</keyword>
<dbReference type="InterPro" id="IPR046906">
    <property type="entry name" value="Mab-21_HhH/H2TH-like"/>
</dbReference>
<keyword evidence="5" id="KW-0548">Nucleotidyltransferase</keyword>
<sequence>MATSEYRQYDHLEHILQRINGDYVRLNEDEKRRNNMVLKVILYHMNKDQLFNSLIRKEFYGGSYYDDLKVSKPNEYDLDLLLHLPPYTCPVISASEMPGYVKIELENIRNFERKKDESDRYPNLALKLLDGDNYLSTTKILAWMESVLTKALNDFNILSKKYHYVKKLGTTEGVYYFTVRKQGPAFTLKINGLYDQEVIKIDVDLVPCFVFTVDKLPEDPYRNNQYYMLKNEFFIVPKKPKNAEKDHPKYWRLSFQEQESAIIRDKARLKPALRLIKKLRDSSGHDSIASYYIKTVFLMELINEDPCFWNRSLSYVFMTMLKKYQKYLEDGDIPYFWNRENNLLCYLHFDTSVNISNSLKSIIKKLGTSRDPQQISGLFERVIPDSKPDYWSQVEDLPPERSSSCVIS</sequence>
<evidence type="ECO:0000259" key="13">
    <source>
        <dbReference type="Pfam" id="PF20266"/>
    </source>
</evidence>
<evidence type="ECO:0008006" key="16">
    <source>
        <dbReference type="Google" id="ProtNLM"/>
    </source>
</evidence>
<dbReference type="GO" id="GO:0005525">
    <property type="term" value="F:GTP binding"/>
    <property type="evidence" value="ECO:0007669"/>
    <property type="project" value="UniProtKB-KW"/>
</dbReference>
<evidence type="ECO:0000256" key="3">
    <source>
        <dbReference type="ARBA" id="ARBA00008307"/>
    </source>
</evidence>
<gene>
    <name evidence="14" type="ORF">ILUMI_09402</name>
</gene>
<evidence type="ECO:0000256" key="1">
    <source>
        <dbReference type="ARBA" id="ARBA00001936"/>
    </source>
</evidence>
<feature type="domain" description="Mab-21-like nucleotidyltransferase" evidence="12">
    <location>
        <begin position="64"/>
        <end position="264"/>
    </location>
</feature>
<dbReference type="GO" id="GO:0016779">
    <property type="term" value="F:nucleotidyltransferase activity"/>
    <property type="evidence" value="ECO:0007669"/>
    <property type="project" value="UniProtKB-KW"/>
</dbReference>
<evidence type="ECO:0000256" key="9">
    <source>
        <dbReference type="ARBA" id="ARBA00022842"/>
    </source>
</evidence>
<evidence type="ECO:0000259" key="12">
    <source>
        <dbReference type="Pfam" id="PF03281"/>
    </source>
</evidence>
<keyword evidence="8" id="KW-0067">ATP-binding</keyword>
<evidence type="ECO:0000256" key="11">
    <source>
        <dbReference type="ARBA" id="ARBA00023211"/>
    </source>
</evidence>
<name>A0A8K0D028_IGNLU</name>
<feature type="domain" description="Mab-21-like HhH/H2TH-like" evidence="13">
    <location>
        <begin position="269"/>
        <end position="358"/>
    </location>
</feature>
<evidence type="ECO:0000256" key="7">
    <source>
        <dbReference type="ARBA" id="ARBA00022741"/>
    </source>
</evidence>
<dbReference type="AlphaFoldDB" id="A0A8K0D028"/>
<dbReference type="Gene3D" id="3.30.460.90">
    <property type="match status" value="1"/>
</dbReference>
<dbReference type="PANTHER" id="PTHR10656:SF42">
    <property type="entry name" value="CYCLIC GMP-AMP SYNTHASE-LIKE PROTEIN-RELATED"/>
    <property type="match status" value="1"/>
</dbReference>
<evidence type="ECO:0000256" key="4">
    <source>
        <dbReference type="ARBA" id="ARBA00022679"/>
    </source>
</evidence>
<comment type="cofactor">
    <cofactor evidence="1">
        <name>Mn(2+)</name>
        <dbReference type="ChEBI" id="CHEBI:29035"/>
    </cofactor>
</comment>
<keyword evidence="9" id="KW-0460">Magnesium</keyword>
<proteinExistence type="inferred from homology"/>
<protein>
    <recommendedName>
        <fullName evidence="16">Cyclic GMP-AMP synthase</fullName>
    </recommendedName>
</protein>
<evidence type="ECO:0000256" key="8">
    <source>
        <dbReference type="ARBA" id="ARBA00022840"/>
    </source>
</evidence>
<comment type="similarity">
    <text evidence="3">Belongs to the mab-21 family.</text>
</comment>
<dbReference type="GO" id="GO:0046872">
    <property type="term" value="F:metal ion binding"/>
    <property type="evidence" value="ECO:0007669"/>
    <property type="project" value="UniProtKB-KW"/>
</dbReference>
<keyword evidence="11" id="KW-0464">Manganese</keyword>
<reference evidence="14" key="1">
    <citation type="submission" date="2019-08" db="EMBL/GenBank/DDBJ databases">
        <title>The genome of the North American firefly Photinus pyralis.</title>
        <authorList>
            <consortium name="Photinus pyralis genome working group"/>
            <person name="Fallon T.R."/>
            <person name="Sander Lower S.E."/>
            <person name="Weng J.-K."/>
        </authorList>
    </citation>
    <scope>NUCLEOTIDE SEQUENCE</scope>
    <source>
        <strain evidence="14">TRF0915ILg1</strain>
        <tissue evidence="14">Whole body</tissue>
    </source>
</reference>
<evidence type="ECO:0000256" key="2">
    <source>
        <dbReference type="ARBA" id="ARBA00001946"/>
    </source>
</evidence>
<evidence type="ECO:0000256" key="5">
    <source>
        <dbReference type="ARBA" id="ARBA00022695"/>
    </source>
</evidence>
<evidence type="ECO:0000313" key="15">
    <source>
        <dbReference type="Proteomes" id="UP000801492"/>
    </source>
</evidence>
<dbReference type="GO" id="GO:0005524">
    <property type="term" value="F:ATP binding"/>
    <property type="evidence" value="ECO:0007669"/>
    <property type="project" value="UniProtKB-KW"/>
</dbReference>
<comment type="cofactor">
    <cofactor evidence="2">
        <name>Mg(2+)</name>
        <dbReference type="ChEBI" id="CHEBI:18420"/>
    </cofactor>
</comment>
<dbReference type="Pfam" id="PF20266">
    <property type="entry name" value="Mab-21_C"/>
    <property type="match status" value="1"/>
</dbReference>